<dbReference type="Pfam" id="PF00107">
    <property type="entry name" value="ADH_zinc_N"/>
    <property type="match status" value="1"/>
</dbReference>
<protein>
    <recommendedName>
        <fullName evidence="6">Alcohol dehydrogenase-like C-terminal domain-containing protein</fullName>
    </recommendedName>
</protein>
<comment type="cofactor">
    <cofactor evidence="1">
        <name>Zn(2+)</name>
        <dbReference type="ChEBI" id="CHEBI:29105"/>
    </cofactor>
</comment>
<evidence type="ECO:0000313" key="8">
    <source>
        <dbReference type="Proteomes" id="UP001500729"/>
    </source>
</evidence>
<keyword evidence="4" id="KW-0862">Zinc</keyword>
<keyword evidence="5" id="KW-0560">Oxidoreductase</keyword>
<sequence>MAALKNAGAAEIVVTDLLDEPLAIAAAVGATSTVRADGAEPDQVDIAIEASGSAAGLGTCVRTVARRGTVVLLGLLPPGETGFLGNIVVTREIEMLGAFRFDREFDEALSLLGEGLHVDPVLTHTFPLAEATAAFDIAGNRAVASKVLLDLTDPR</sequence>
<dbReference type="Proteomes" id="UP001500729">
    <property type="component" value="Unassembled WGS sequence"/>
</dbReference>
<comment type="similarity">
    <text evidence="2">Belongs to the zinc-containing alcohol dehydrogenase family.</text>
</comment>
<evidence type="ECO:0000256" key="2">
    <source>
        <dbReference type="ARBA" id="ARBA00008072"/>
    </source>
</evidence>
<comment type="caution">
    <text evidence="7">The sequence shown here is derived from an EMBL/GenBank/DDBJ whole genome shotgun (WGS) entry which is preliminary data.</text>
</comment>
<evidence type="ECO:0000256" key="5">
    <source>
        <dbReference type="ARBA" id="ARBA00023002"/>
    </source>
</evidence>
<evidence type="ECO:0000256" key="1">
    <source>
        <dbReference type="ARBA" id="ARBA00001947"/>
    </source>
</evidence>
<keyword evidence="8" id="KW-1185">Reference proteome</keyword>
<organism evidence="7 8">
    <name type="scientific">Saccharopolyspora erythraea</name>
    <name type="common">Streptomyces erythraeus</name>
    <dbReference type="NCBI Taxonomy" id="1836"/>
    <lineage>
        <taxon>Bacteria</taxon>
        <taxon>Bacillati</taxon>
        <taxon>Actinomycetota</taxon>
        <taxon>Actinomycetes</taxon>
        <taxon>Pseudonocardiales</taxon>
        <taxon>Pseudonocardiaceae</taxon>
        <taxon>Saccharopolyspora</taxon>
    </lineage>
</organism>
<evidence type="ECO:0000313" key="7">
    <source>
        <dbReference type="EMBL" id="GAA0510783.1"/>
    </source>
</evidence>
<dbReference type="SUPFAM" id="SSF51735">
    <property type="entry name" value="NAD(P)-binding Rossmann-fold domains"/>
    <property type="match status" value="1"/>
</dbReference>
<reference evidence="7 8" key="1">
    <citation type="journal article" date="2019" name="Int. J. Syst. Evol. Microbiol.">
        <title>The Global Catalogue of Microorganisms (GCM) 10K type strain sequencing project: providing services to taxonomists for standard genome sequencing and annotation.</title>
        <authorList>
            <consortium name="The Broad Institute Genomics Platform"/>
            <consortium name="The Broad Institute Genome Sequencing Center for Infectious Disease"/>
            <person name="Wu L."/>
            <person name="Ma J."/>
        </authorList>
    </citation>
    <scope>NUCLEOTIDE SEQUENCE [LARGE SCALE GENOMIC DNA]</scope>
    <source>
        <strain evidence="7 8">JCM 10303</strain>
    </source>
</reference>
<keyword evidence="3" id="KW-0479">Metal-binding</keyword>
<dbReference type="Gene3D" id="3.40.50.720">
    <property type="entry name" value="NAD(P)-binding Rossmann-like Domain"/>
    <property type="match status" value="1"/>
</dbReference>
<dbReference type="InterPro" id="IPR036291">
    <property type="entry name" value="NAD(P)-bd_dom_sf"/>
</dbReference>
<dbReference type="Gene3D" id="3.90.180.10">
    <property type="entry name" value="Medium-chain alcohol dehydrogenases, catalytic domain"/>
    <property type="match status" value="1"/>
</dbReference>
<evidence type="ECO:0000256" key="4">
    <source>
        <dbReference type="ARBA" id="ARBA00022833"/>
    </source>
</evidence>
<dbReference type="PANTHER" id="PTHR43350">
    <property type="entry name" value="NAD-DEPENDENT ALCOHOL DEHYDROGENASE"/>
    <property type="match status" value="1"/>
</dbReference>
<gene>
    <name evidence="7" type="ORF">GCM10009533_07040</name>
</gene>
<dbReference type="InterPro" id="IPR013149">
    <property type="entry name" value="ADH-like_C"/>
</dbReference>
<name>A0ABN1C307_SACER</name>
<dbReference type="EMBL" id="BAAAGS010000003">
    <property type="protein sequence ID" value="GAA0510783.1"/>
    <property type="molecule type" value="Genomic_DNA"/>
</dbReference>
<dbReference type="RefSeq" id="WP_009942810.1">
    <property type="nucleotide sequence ID" value="NZ_BAAAGS010000003.1"/>
</dbReference>
<dbReference type="PANTHER" id="PTHR43350:SF17">
    <property type="entry name" value="NAD-DEPENDENT ALCOHOL DEHYDROGENASE"/>
    <property type="match status" value="1"/>
</dbReference>
<feature type="domain" description="Alcohol dehydrogenase-like C-terminal" evidence="6">
    <location>
        <begin position="2"/>
        <end position="112"/>
    </location>
</feature>
<proteinExistence type="inferred from homology"/>
<evidence type="ECO:0000259" key="6">
    <source>
        <dbReference type="Pfam" id="PF00107"/>
    </source>
</evidence>
<evidence type="ECO:0000256" key="3">
    <source>
        <dbReference type="ARBA" id="ARBA00022723"/>
    </source>
</evidence>
<accession>A0ABN1C307</accession>